<dbReference type="Pfam" id="PF00665">
    <property type="entry name" value="rve"/>
    <property type="match status" value="1"/>
</dbReference>
<feature type="region of interest" description="Disordered" evidence="1">
    <location>
        <begin position="422"/>
        <end position="441"/>
    </location>
</feature>
<dbReference type="AlphaFoldDB" id="A0A0P4WIE8"/>
<dbReference type="InterPro" id="IPR036397">
    <property type="entry name" value="RNaseH_sf"/>
</dbReference>
<dbReference type="InterPro" id="IPR050951">
    <property type="entry name" value="Retrovirus_Pol_polyprotein"/>
</dbReference>
<proteinExistence type="predicted"/>
<dbReference type="SUPFAM" id="SSF53098">
    <property type="entry name" value="Ribonuclease H-like"/>
    <property type="match status" value="1"/>
</dbReference>
<feature type="region of interest" description="Disordered" evidence="1">
    <location>
        <begin position="336"/>
        <end position="391"/>
    </location>
</feature>
<dbReference type="EMBL" id="GDRN01047391">
    <property type="protein sequence ID" value="JAI66727.1"/>
    <property type="molecule type" value="Transcribed_RNA"/>
</dbReference>
<reference evidence="3" key="1">
    <citation type="submission" date="2015-09" db="EMBL/GenBank/DDBJ databases">
        <title>Scylla olivacea transcriptome.</title>
        <authorList>
            <person name="Ikhwanuddin M."/>
        </authorList>
    </citation>
    <scope>NUCLEOTIDE SEQUENCE</scope>
</reference>
<dbReference type="GO" id="GO:0015074">
    <property type="term" value="P:DNA integration"/>
    <property type="evidence" value="ECO:0007669"/>
    <property type="project" value="InterPro"/>
</dbReference>
<dbReference type="InterPro" id="IPR001584">
    <property type="entry name" value="Integrase_cat-core"/>
</dbReference>
<dbReference type="PANTHER" id="PTHR37984">
    <property type="entry name" value="PROTEIN CBG26694"/>
    <property type="match status" value="1"/>
</dbReference>
<organism evidence="3">
    <name type="scientific">Scylla olivacea</name>
    <name type="common">Orange mud crab</name>
    <name type="synonym">Cancer olivacea</name>
    <dbReference type="NCBI Taxonomy" id="85551"/>
    <lineage>
        <taxon>Eukaryota</taxon>
        <taxon>Metazoa</taxon>
        <taxon>Ecdysozoa</taxon>
        <taxon>Arthropoda</taxon>
        <taxon>Crustacea</taxon>
        <taxon>Multicrustacea</taxon>
        <taxon>Malacostraca</taxon>
        <taxon>Eumalacostraca</taxon>
        <taxon>Eucarida</taxon>
        <taxon>Decapoda</taxon>
        <taxon>Pleocyemata</taxon>
        <taxon>Brachyura</taxon>
        <taxon>Eubrachyura</taxon>
        <taxon>Portunoidea</taxon>
        <taxon>Portunidae</taxon>
        <taxon>Portuninae</taxon>
        <taxon>Scylla</taxon>
    </lineage>
</organism>
<evidence type="ECO:0000313" key="3">
    <source>
        <dbReference type="EMBL" id="JAI66727.1"/>
    </source>
</evidence>
<evidence type="ECO:0000256" key="1">
    <source>
        <dbReference type="SAM" id="MobiDB-lite"/>
    </source>
</evidence>
<dbReference type="GO" id="GO:0003676">
    <property type="term" value="F:nucleic acid binding"/>
    <property type="evidence" value="ECO:0007669"/>
    <property type="project" value="InterPro"/>
</dbReference>
<feature type="domain" description="Integrase catalytic" evidence="2">
    <location>
        <begin position="143"/>
        <end position="309"/>
    </location>
</feature>
<accession>A0A0P4WIE8</accession>
<protein>
    <recommendedName>
        <fullName evidence="2">Integrase catalytic domain-containing protein</fullName>
    </recommendedName>
</protein>
<dbReference type="Gene3D" id="3.30.420.10">
    <property type="entry name" value="Ribonuclease H-like superfamily/Ribonuclease H"/>
    <property type="match status" value="1"/>
</dbReference>
<sequence length="558" mass="62912">MACSREFYEKVMLKKNSDSKSLIMTKIEYYNLIEELRVAASAKNKSNRQYYILGRYEVLQCGGVEKLIKKRKDETQELVYFVHVEDLFETIKRAHIATGHGGRDKMVKELSRYVNVTRDTVELFKSLCVQCQKKRKRCATKGVTVKPILSNDYGSRAQVDLVDMQSCAKGKYKWIMVYQDHLTKYCILRPLTSKRAAEVAFQLMDIFLMFGAPQILQSDNGSEFTALVISELKLLWPDLLIVHGKPRHPQSQGSVERLNCDIKDMLISWLGDNDTSDWPMGLRFVQFQKNTSYHSGIKQSPYKALFGVEARVGLRSTALPEEVLKTMITEEDLLGAYSFPSDSPRPDESPDSPECSAPPNDSPEDFAQLDGSSEGSAYPDSPPYGQNPQGKLHKLQEDIALQRSRAAAGQLAQAERMVKRSRLEHAPGNPGDNVTIPIPLVDRGKGDPRNVIGVILDRNENDMYRIGVRDGILKGRYSRSQFDICSQQLYSIGEVSADKEIGLRQAVQQSSRFGGQGYAKCNCTVGKKQCQTNRCKCYKEGYKCNSRCHSSLTCKNKN</sequence>
<name>A0A0P4WIE8_SCYOL</name>
<dbReference type="PROSITE" id="PS50994">
    <property type="entry name" value="INTEGRASE"/>
    <property type="match status" value="1"/>
</dbReference>
<dbReference type="InterPro" id="IPR012337">
    <property type="entry name" value="RNaseH-like_sf"/>
</dbReference>
<dbReference type="PANTHER" id="PTHR37984:SF5">
    <property type="entry name" value="PROTEIN NYNRIN-LIKE"/>
    <property type="match status" value="1"/>
</dbReference>
<evidence type="ECO:0000259" key="2">
    <source>
        <dbReference type="PROSITE" id="PS50994"/>
    </source>
</evidence>